<evidence type="ECO:0000256" key="10">
    <source>
        <dbReference type="SAM" id="Phobius"/>
    </source>
</evidence>
<dbReference type="InterPro" id="IPR036890">
    <property type="entry name" value="HATPase_C_sf"/>
</dbReference>
<feature type="transmembrane region" description="Helical" evidence="10">
    <location>
        <begin position="36"/>
        <end position="57"/>
    </location>
</feature>
<evidence type="ECO:0000256" key="1">
    <source>
        <dbReference type="ARBA" id="ARBA00000085"/>
    </source>
</evidence>
<evidence type="ECO:0000256" key="4">
    <source>
        <dbReference type="ARBA" id="ARBA00022679"/>
    </source>
</evidence>
<dbReference type="EMBL" id="CP025198">
    <property type="protein sequence ID" value="AXE38300.1"/>
    <property type="molecule type" value="Genomic_DNA"/>
</dbReference>
<proteinExistence type="predicted"/>
<dbReference type="GO" id="GO:0046983">
    <property type="term" value="F:protein dimerization activity"/>
    <property type="evidence" value="ECO:0007669"/>
    <property type="project" value="InterPro"/>
</dbReference>
<reference evidence="12 13" key="1">
    <citation type="submission" date="2017-12" db="EMBL/GenBank/DDBJ databases">
        <title>The whole genome sequence of the Acidipropionibacterium virtanenii sp. nov. type strain JS278.</title>
        <authorList>
            <person name="Laine P."/>
            <person name="Deptula P."/>
            <person name="Varmanen P."/>
            <person name="Auvinen P."/>
        </authorList>
    </citation>
    <scope>NUCLEOTIDE SEQUENCE [LARGE SCALE GENOMIC DNA]</scope>
    <source>
        <strain evidence="12 13">JS278</strain>
    </source>
</reference>
<evidence type="ECO:0000256" key="7">
    <source>
        <dbReference type="ARBA" id="ARBA00022840"/>
    </source>
</evidence>
<keyword evidence="4 12" id="KW-0808">Transferase</keyword>
<dbReference type="GO" id="GO:0000155">
    <property type="term" value="F:phosphorelay sensor kinase activity"/>
    <property type="evidence" value="ECO:0007669"/>
    <property type="project" value="InterPro"/>
</dbReference>
<dbReference type="PANTHER" id="PTHR24421:SF10">
    <property type="entry name" value="NITRATE_NITRITE SENSOR PROTEIN NARQ"/>
    <property type="match status" value="1"/>
</dbReference>
<dbReference type="Gene3D" id="1.20.5.1930">
    <property type="match status" value="1"/>
</dbReference>
<evidence type="ECO:0000259" key="11">
    <source>
        <dbReference type="Pfam" id="PF07730"/>
    </source>
</evidence>
<dbReference type="AlphaFoldDB" id="A0A344USQ2"/>
<keyword evidence="10" id="KW-0472">Membrane</keyword>
<keyword evidence="10" id="KW-1133">Transmembrane helix</keyword>
<dbReference type="PANTHER" id="PTHR24421">
    <property type="entry name" value="NITRATE/NITRITE SENSOR PROTEIN NARX-RELATED"/>
    <property type="match status" value="1"/>
</dbReference>
<dbReference type="InterPro" id="IPR050482">
    <property type="entry name" value="Sensor_HK_TwoCompSys"/>
</dbReference>
<dbReference type="Gene3D" id="3.30.565.10">
    <property type="entry name" value="Histidine kinase-like ATPase, C-terminal domain"/>
    <property type="match status" value="1"/>
</dbReference>
<dbReference type="OrthoDB" id="227596at2"/>
<dbReference type="Pfam" id="PF07730">
    <property type="entry name" value="HisKA_3"/>
    <property type="match status" value="1"/>
</dbReference>
<keyword evidence="5" id="KW-0547">Nucleotide-binding</keyword>
<comment type="catalytic activity">
    <reaction evidence="1">
        <text>ATP + protein L-histidine = ADP + protein N-phospho-L-histidine.</text>
        <dbReference type="EC" id="2.7.13.3"/>
    </reaction>
</comment>
<feature type="transmembrane region" description="Helical" evidence="10">
    <location>
        <begin position="12"/>
        <end position="30"/>
    </location>
</feature>
<evidence type="ECO:0000256" key="2">
    <source>
        <dbReference type="ARBA" id="ARBA00012438"/>
    </source>
</evidence>
<keyword evidence="10" id="KW-0812">Transmembrane</keyword>
<dbReference type="KEGG" id="acij:JS278_01117"/>
<evidence type="ECO:0000256" key="6">
    <source>
        <dbReference type="ARBA" id="ARBA00022777"/>
    </source>
</evidence>
<organism evidence="12 13">
    <name type="scientific">Acidipropionibacterium virtanenii</name>
    <dbReference type="NCBI Taxonomy" id="2057246"/>
    <lineage>
        <taxon>Bacteria</taxon>
        <taxon>Bacillati</taxon>
        <taxon>Actinomycetota</taxon>
        <taxon>Actinomycetes</taxon>
        <taxon>Propionibacteriales</taxon>
        <taxon>Propionibacteriaceae</taxon>
        <taxon>Acidipropionibacterium</taxon>
    </lineage>
</organism>
<evidence type="ECO:0000313" key="13">
    <source>
        <dbReference type="Proteomes" id="UP000251995"/>
    </source>
</evidence>
<dbReference type="RefSeq" id="WP_147243154.1">
    <property type="nucleotide sequence ID" value="NZ_CP025198.1"/>
</dbReference>
<feature type="region of interest" description="Disordered" evidence="9">
    <location>
        <begin position="260"/>
        <end position="280"/>
    </location>
</feature>
<dbReference type="GO" id="GO:0016020">
    <property type="term" value="C:membrane"/>
    <property type="evidence" value="ECO:0007669"/>
    <property type="project" value="InterPro"/>
</dbReference>
<keyword evidence="8" id="KW-0902">Two-component regulatory system</keyword>
<dbReference type="InterPro" id="IPR011712">
    <property type="entry name" value="Sig_transdc_His_kin_sub3_dim/P"/>
</dbReference>
<feature type="domain" description="Signal transduction histidine kinase subgroup 3 dimerisation and phosphoacceptor" evidence="11">
    <location>
        <begin position="77"/>
        <end position="138"/>
    </location>
</feature>
<evidence type="ECO:0000256" key="3">
    <source>
        <dbReference type="ARBA" id="ARBA00022553"/>
    </source>
</evidence>
<accession>A0A344USQ2</accession>
<evidence type="ECO:0000256" key="9">
    <source>
        <dbReference type="SAM" id="MobiDB-lite"/>
    </source>
</evidence>
<evidence type="ECO:0000256" key="5">
    <source>
        <dbReference type="ARBA" id="ARBA00022741"/>
    </source>
</evidence>
<protein>
    <recommendedName>
        <fullName evidence="2">histidine kinase</fullName>
        <ecNumber evidence="2">2.7.13.3</ecNumber>
    </recommendedName>
</protein>
<sequence>MDHRPSRPMTPVLTGVGVAAQVALIGWWAATGATVVYVVLQLMLLAAAWLVLLAMRYRRFRADYEHRIVTNTVLADRSRLADEMHDALGHELSVIALKAGSLQVRTTGAVHEEAASIRADVERAVDRLHRALEGVRGPVVEPVDAMIDRLVASGASITQIGRLPGRCSATAGSLVAQVLREALTNALRHAPGMPVTISYRGTPTGIAVEIRNPMPDEEPPPAPGAAGTGIDALRRRVAPLGARLSTADDHDAFVMTAQIPRHPRPLPAPEPGRRPSPLGETLRSALAPAAVAGVVLLGFYTWSVHDAVIEDQDFARLHTGMPTDAAADVLPARQAPVRLIGTAPHPTDWSCGYYTDGNFPLGMAVFEVCSHDGSVARVADLRKKSWL</sequence>
<dbReference type="Proteomes" id="UP000251995">
    <property type="component" value="Chromosome"/>
</dbReference>
<evidence type="ECO:0000313" key="12">
    <source>
        <dbReference type="EMBL" id="AXE38300.1"/>
    </source>
</evidence>
<dbReference type="EC" id="2.7.13.3" evidence="2"/>
<name>A0A344USQ2_9ACTN</name>
<evidence type="ECO:0000256" key="8">
    <source>
        <dbReference type="ARBA" id="ARBA00023012"/>
    </source>
</evidence>
<keyword evidence="6 12" id="KW-0418">Kinase</keyword>
<keyword evidence="3" id="KW-0597">Phosphoprotein</keyword>
<gene>
    <name evidence="12" type="primary">devS</name>
    <name evidence="12" type="ORF">JS278_01117</name>
</gene>
<keyword evidence="13" id="KW-1185">Reference proteome</keyword>
<keyword evidence="7" id="KW-0067">ATP-binding</keyword>
<dbReference type="GO" id="GO:0005524">
    <property type="term" value="F:ATP binding"/>
    <property type="evidence" value="ECO:0007669"/>
    <property type="project" value="UniProtKB-KW"/>
</dbReference>